<name>A0A9C7QM12_CITAM</name>
<protein>
    <submittedName>
        <fullName evidence="1">Type VI secretion system baseplate subunit TssF</fullName>
    </submittedName>
</protein>
<dbReference type="AlphaFoldDB" id="A0A9C7QM12"/>
<sequence>MAFEERFYREELDYLRQLGKLLAEEKPYLARFLTEKEGDPDVERLMEAFAFLSGGLRQKLEDEFPEFTHSLINMLWPNYLRPIPAMSVIEYQPGKELKSPVLVCRDELIKTLTGSSTQLSTNGALKDEDNKVTQPVCHFTLARDVWLQPLSVRDVRNASTLKEGIIEIDFFTEGNVSPGELDLNKLTFWLGNEDDYTRYQLYLWFSERLMDAELVAEEYCVSLPEMWLRSAGFEREDALLPWPKNVHSGYRVLQEYFCYPESFFFFHLRDAIPLPVHFPVSAFTLRLRFNLPLPVDIKLRKNSLRPYCTPAVNLFAYHSEPVRPDGSVSQYPLCASQQSPECYDIFRVKSVSSKLPTASQGKTFRLWPEFEGFQHQIEYSRQREVVYWHHRTKTSLFHHGLDHSIAFVHADGSQPDCSRLNGEVFTASLVCTNRMLPASLHSGDICVPVNKNPAVASFSNVTRPTRPLYPVTDGDMHWSLISCMNLNYLSLLDREALIQVLRTFDLPGVHHPQQARLSSQKLDAIEKMESRPVDRLFKGIPVRGLSTTLWINPAPFICDGEIYLLGTVLSCFFALYASINSFHCLRIINTESQESWEWQHTGQHALM</sequence>
<evidence type="ECO:0000313" key="2">
    <source>
        <dbReference type="Proteomes" id="UP000862426"/>
    </source>
</evidence>
<proteinExistence type="predicted"/>
<evidence type="ECO:0000313" key="1">
    <source>
        <dbReference type="EMBL" id="HCD1256228.1"/>
    </source>
</evidence>
<comment type="caution">
    <text evidence="1">The sequence shown here is derived from an EMBL/GenBank/DDBJ whole genome shotgun (WGS) entry which is preliminary data.</text>
</comment>
<dbReference type="Pfam" id="PF05947">
    <property type="entry name" value="T6SS_TssF"/>
    <property type="match status" value="1"/>
</dbReference>
<dbReference type="PANTHER" id="PTHR35370:SF4">
    <property type="entry name" value="TYPE VI SECRETION SYSTEM BASEPLATE SUBUNIT TSSF"/>
    <property type="match status" value="1"/>
</dbReference>
<dbReference type="Proteomes" id="UP000862426">
    <property type="component" value="Unassembled WGS sequence"/>
</dbReference>
<reference evidence="1" key="2">
    <citation type="submission" date="2022-05" db="EMBL/GenBank/DDBJ databases">
        <authorList>
            <consortium name="NCBI Pathogen Detection Project"/>
        </authorList>
    </citation>
    <scope>NUCLEOTIDE SEQUENCE</scope>
    <source>
        <strain evidence="1">CAV1698</strain>
    </source>
</reference>
<dbReference type="PIRSF" id="PIRSF028304">
    <property type="entry name" value="UCP028304"/>
    <property type="match status" value="1"/>
</dbReference>
<gene>
    <name evidence="1" type="primary">tssF</name>
    <name evidence="1" type="ORF">JD854_RS14400</name>
</gene>
<dbReference type="EMBL" id="DACYAJ020000017">
    <property type="protein sequence ID" value="HCD1256228.1"/>
    <property type="molecule type" value="Genomic_DNA"/>
</dbReference>
<dbReference type="InterPro" id="IPR010272">
    <property type="entry name" value="T6SS_TssF"/>
</dbReference>
<dbReference type="NCBIfam" id="TIGR03359">
    <property type="entry name" value="VI_chp_6"/>
    <property type="match status" value="1"/>
</dbReference>
<accession>A0A9C7QM12</accession>
<organism evidence="1 2">
    <name type="scientific">Citrobacter amalonaticus</name>
    <dbReference type="NCBI Taxonomy" id="35703"/>
    <lineage>
        <taxon>Bacteria</taxon>
        <taxon>Pseudomonadati</taxon>
        <taxon>Pseudomonadota</taxon>
        <taxon>Gammaproteobacteria</taxon>
        <taxon>Enterobacterales</taxon>
        <taxon>Enterobacteriaceae</taxon>
        <taxon>Citrobacter</taxon>
    </lineage>
</organism>
<dbReference type="PANTHER" id="PTHR35370">
    <property type="entry name" value="CYTOPLASMIC PROTEIN-RELATED-RELATED"/>
    <property type="match status" value="1"/>
</dbReference>
<reference evidence="1" key="1">
    <citation type="journal article" date="2018" name="Genome Biol.">
        <title>SKESA: strategic k-mer extension for scrupulous assemblies.</title>
        <authorList>
            <person name="Souvorov A."/>
            <person name="Agarwala R."/>
            <person name="Lipman D.J."/>
        </authorList>
    </citation>
    <scope>NUCLEOTIDE SEQUENCE</scope>
    <source>
        <strain evidence="1">CAV1698</strain>
    </source>
</reference>